<accession>A0AA43S5M1</accession>
<sequence>MTLYKLPLSLLCFALCAAILPATGYAQVQFAIGSSVDDMEGAKVAVEGETPPADQRWNIHGQATWVDQYHPTFNAPYSGTNSLTPHSNSAETFDATLYLGVKLWDGGEAYFNPEIDQGFGLSNTLGLAGFSSAEAYKVGNNNPYYRTPRAFIRQTFNLGGDLIELEDQANQLAKTITSNNVIITAGKFSVVDIFDTNTYAHDPKGDFLNWAGVDAGAFDYAADSWGYTYGGAIEWNQDWWTLRAGYFDLSIVPNSENIDIGFKQYELVTELEERHEIDGHKGKFKVLGFVNRGNMGSYSNAVALAQQTGTTPDTSLVRRMAWRPGIALNFEQEINPSVGLFARASQNNGAQEAYEFTDINQSVTAGLSFKGDLWNRPMDSIGVQGIVNGISKEAQQYFAMGGLGVLVGDGALTYGLERISEVYYNLGVAKHLAFGFDYQHVVNPAYNAARGPVNIFGIRVHADF</sequence>
<dbReference type="GO" id="GO:0016020">
    <property type="term" value="C:membrane"/>
    <property type="evidence" value="ECO:0007669"/>
    <property type="project" value="InterPro"/>
</dbReference>
<dbReference type="InterPro" id="IPR038673">
    <property type="entry name" value="OprB_sf"/>
</dbReference>
<dbReference type="AlphaFoldDB" id="A0AA43S5M1"/>
<evidence type="ECO:0000256" key="1">
    <source>
        <dbReference type="ARBA" id="ARBA00008769"/>
    </source>
</evidence>
<dbReference type="GO" id="GO:0015288">
    <property type="term" value="F:porin activity"/>
    <property type="evidence" value="ECO:0007669"/>
    <property type="project" value="InterPro"/>
</dbReference>
<evidence type="ECO:0000256" key="2">
    <source>
        <dbReference type="RuleBase" id="RU363072"/>
    </source>
</evidence>
<feature type="chain" id="PRO_5041482417" evidence="2">
    <location>
        <begin position="27"/>
        <end position="464"/>
    </location>
</feature>
<comment type="similarity">
    <text evidence="1 2">Belongs to the OprB family.</text>
</comment>
<comment type="caution">
    <text evidence="3">The sequence shown here is derived from an EMBL/GenBank/DDBJ whole genome shotgun (WGS) entry which is preliminary data.</text>
</comment>
<evidence type="ECO:0000313" key="4">
    <source>
        <dbReference type="Proteomes" id="UP001161160"/>
    </source>
</evidence>
<dbReference type="InterPro" id="IPR007049">
    <property type="entry name" value="Carb-sel_porin_OprB"/>
</dbReference>
<dbReference type="GO" id="GO:0008643">
    <property type="term" value="P:carbohydrate transport"/>
    <property type="evidence" value="ECO:0007669"/>
    <property type="project" value="InterPro"/>
</dbReference>
<gene>
    <name evidence="3" type="ORF">M2127_002025</name>
</gene>
<dbReference type="Pfam" id="PF04966">
    <property type="entry name" value="OprB"/>
    <property type="match status" value="1"/>
</dbReference>
<keyword evidence="4" id="KW-1185">Reference proteome</keyword>
<keyword evidence="2" id="KW-0732">Signal</keyword>
<organism evidence="3 4">
    <name type="scientific">Polynucleobacter sphagniphilus</name>
    <dbReference type="NCBI Taxonomy" id="1743169"/>
    <lineage>
        <taxon>Bacteria</taxon>
        <taxon>Pseudomonadati</taxon>
        <taxon>Pseudomonadota</taxon>
        <taxon>Betaproteobacteria</taxon>
        <taxon>Burkholderiales</taxon>
        <taxon>Burkholderiaceae</taxon>
        <taxon>Polynucleobacter</taxon>
    </lineage>
</organism>
<protein>
    <submittedName>
        <fullName evidence="3">High affinity Mn2+ porin</fullName>
    </submittedName>
</protein>
<proteinExistence type="inferred from homology"/>
<reference evidence="3" key="1">
    <citation type="submission" date="2023-04" db="EMBL/GenBank/DDBJ databases">
        <title>Genome Encyclopedia of Bacteria and Archaea VI: Functional Genomics of Type Strains.</title>
        <authorList>
            <person name="Whitman W."/>
        </authorList>
    </citation>
    <scope>NUCLEOTIDE SEQUENCE</scope>
    <source>
        <strain evidence="3">Enz.4-51</strain>
    </source>
</reference>
<feature type="signal peptide" evidence="2">
    <location>
        <begin position="1"/>
        <end position="26"/>
    </location>
</feature>
<dbReference type="EMBL" id="JARXYA010000011">
    <property type="protein sequence ID" value="MDH6504699.1"/>
    <property type="molecule type" value="Genomic_DNA"/>
</dbReference>
<dbReference type="Proteomes" id="UP001161160">
    <property type="component" value="Unassembled WGS sequence"/>
</dbReference>
<dbReference type="Gene3D" id="2.40.160.180">
    <property type="entry name" value="Carbohydrate-selective porin OprB"/>
    <property type="match status" value="1"/>
</dbReference>
<name>A0AA43S5M1_9BURK</name>
<evidence type="ECO:0000313" key="3">
    <source>
        <dbReference type="EMBL" id="MDH6504699.1"/>
    </source>
</evidence>